<dbReference type="Proteomes" id="UP001151760">
    <property type="component" value="Unassembled WGS sequence"/>
</dbReference>
<dbReference type="EMBL" id="BQNB010014022">
    <property type="protein sequence ID" value="GJT23051.1"/>
    <property type="molecule type" value="Genomic_DNA"/>
</dbReference>
<name>A0ABQ5C7Q5_9ASTR</name>
<sequence>MPPLTVDRTLEKELSVYLAELQKYEDSKLAIDTVSWFFEEFQEEEDTTPFKITSNIPQEVEGFEPPQEEVIPIRRFVPASLVLGHELDLQSVLVWILKGFINDGLQLQATTGECRMPMYQRRFHVCYQDNVECKSDERRFTNASDGKKEECNVYKKPGIMQEVGSITFLEFHESIPDASSATNVLAKDNRFIVFVLPVDYPALNFARAESASTDGHFLVGLQQGTMMSRHLTEKVAATVTSQCGCNVSVIAFRVLGHELHLQSNSRRNNIPSPGSAANWESNPNFPLMIELTPTDMNATNFPPILNGSRPFHTAEVGNLLQATAGECRKPMCQRRFHGCYQDNIECSTGERRFTNASDGNKEECNVYKKPDILQEAESITFPEFHEPIPDASFATNVPPN</sequence>
<evidence type="ECO:0000313" key="1">
    <source>
        <dbReference type="EMBL" id="GJT23051.1"/>
    </source>
</evidence>
<proteinExistence type="predicted"/>
<reference evidence="1" key="1">
    <citation type="journal article" date="2022" name="Int. J. Mol. Sci.">
        <title>Draft Genome of Tanacetum Coccineum: Genomic Comparison of Closely Related Tanacetum-Family Plants.</title>
        <authorList>
            <person name="Yamashiro T."/>
            <person name="Shiraishi A."/>
            <person name="Nakayama K."/>
            <person name="Satake H."/>
        </authorList>
    </citation>
    <scope>NUCLEOTIDE SEQUENCE</scope>
</reference>
<accession>A0ABQ5C7Q5</accession>
<evidence type="ECO:0000313" key="2">
    <source>
        <dbReference type="Proteomes" id="UP001151760"/>
    </source>
</evidence>
<reference evidence="1" key="2">
    <citation type="submission" date="2022-01" db="EMBL/GenBank/DDBJ databases">
        <authorList>
            <person name="Yamashiro T."/>
            <person name="Shiraishi A."/>
            <person name="Satake H."/>
            <person name="Nakayama K."/>
        </authorList>
    </citation>
    <scope>NUCLEOTIDE SEQUENCE</scope>
</reference>
<gene>
    <name evidence="1" type="ORF">Tco_0892988</name>
</gene>
<protein>
    <submittedName>
        <fullName evidence="1">Uncharacterized protein</fullName>
    </submittedName>
</protein>
<comment type="caution">
    <text evidence="1">The sequence shown here is derived from an EMBL/GenBank/DDBJ whole genome shotgun (WGS) entry which is preliminary data.</text>
</comment>
<organism evidence="1 2">
    <name type="scientific">Tanacetum coccineum</name>
    <dbReference type="NCBI Taxonomy" id="301880"/>
    <lineage>
        <taxon>Eukaryota</taxon>
        <taxon>Viridiplantae</taxon>
        <taxon>Streptophyta</taxon>
        <taxon>Embryophyta</taxon>
        <taxon>Tracheophyta</taxon>
        <taxon>Spermatophyta</taxon>
        <taxon>Magnoliopsida</taxon>
        <taxon>eudicotyledons</taxon>
        <taxon>Gunneridae</taxon>
        <taxon>Pentapetalae</taxon>
        <taxon>asterids</taxon>
        <taxon>campanulids</taxon>
        <taxon>Asterales</taxon>
        <taxon>Asteraceae</taxon>
        <taxon>Asteroideae</taxon>
        <taxon>Anthemideae</taxon>
        <taxon>Anthemidinae</taxon>
        <taxon>Tanacetum</taxon>
    </lineage>
</organism>
<keyword evidence="2" id="KW-1185">Reference proteome</keyword>